<dbReference type="EMBL" id="JACIIG010000017">
    <property type="protein sequence ID" value="MBB4570845.1"/>
    <property type="molecule type" value="Genomic_DNA"/>
</dbReference>
<keyword evidence="2" id="KW-1185">Reference proteome</keyword>
<dbReference type="Proteomes" id="UP000543836">
    <property type="component" value="Unassembled WGS sequence"/>
</dbReference>
<organism evidence="1 2">
    <name type="scientific">Rhizobium leucaenae</name>
    <dbReference type="NCBI Taxonomy" id="29450"/>
    <lineage>
        <taxon>Bacteria</taxon>
        <taxon>Pseudomonadati</taxon>
        <taxon>Pseudomonadota</taxon>
        <taxon>Alphaproteobacteria</taxon>
        <taxon>Hyphomicrobiales</taxon>
        <taxon>Rhizobiaceae</taxon>
        <taxon>Rhizobium/Agrobacterium group</taxon>
        <taxon>Rhizobium</taxon>
    </lineage>
</organism>
<accession>A0A7W6ZYF9</accession>
<gene>
    <name evidence="1" type="ORF">GGE60_005002</name>
</gene>
<proteinExistence type="predicted"/>
<name>A0A7W6ZYF9_9HYPH</name>
<reference evidence="1 2" key="1">
    <citation type="submission" date="2020-08" db="EMBL/GenBank/DDBJ databases">
        <title>Genomic Encyclopedia of Type Strains, Phase IV (KMG-V): Genome sequencing to study the core and pangenomes of soil and plant-associated prokaryotes.</title>
        <authorList>
            <person name="Whitman W."/>
        </authorList>
    </citation>
    <scope>NUCLEOTIDE SEQUENCE [LARGE SCALE GENOMIC DNA]</scope>
    <source>
        <strain evidence="1 2">SEMIA 492</strain>
    </source>
</reference>
<dbReference type="AlphaFoldDB" id="A0A7W6ZYF9"/>
<comment type="caution">
    <text evidence="1">The sequence shown here is derived from an EMBL/GenBank/DDBJ whole genome shotgun (WGS) entry which is preliminary data.</text>
</comment>
<evidence type="ECO:0000313" key="1">
    <source>
        <dbReference type="EMBL" id="MBB4570845.1"/>
    </source>
</evidence>
<evidence type="ECO:0000313" key="2">
    <source>
        <dbReference type="Proteomes" id="UP000543836"/>
    </source>
</evidence>
<sequence length="36" mass="4124">MADDINGIRFRLYMGLVNDNCDINVIVVINQLIFPN</sequence>
<protein>
    <submittedName>
        <fullName evidence="1">Uncharacterized protein</fullName>
    </submittedName>
</protein>